<dbReference type="AlphaFoldDB" id="A0A8J3QIT7"/>
<feature type="transmembrane region" description="Helical" evidence="1">
    <location>
        <begin position="77"/>
        <end position="102"/>
    </location>
</feature>
<evidence type="ECO:0000256" key="1">
    <source>
        <dbReference type="SAM" id="Phobius"/>
    </source>
</evidence>
<keyword evidence="1" id="KW-0812">Transmembrane</keyword>
<evidence type="ECO:0000313" key="3">
    <source>
        <dbReference type="Proteomes" id="UP000612899"/>
    </source>
</evidence>
<sequence length="150" mass="16448">MYMTLRPLFAWALLAYAGAEIFFIGVSWWLPGAGDNLLQRSYRTDPTTLTTVGLPILALLISAWLKPALGSAKLVAVVALAEYLIILLFGFFTFMLGLLHIIDFVDSSSDLVAAYSHIVFALLGLVIAALCAFTCWRYYSSRDPFTGVTA</sequence>
<dbReference type="EMBL" id="BONY01000095">
    <property type="protein sequence ID" value="GIH10475.1"/>
    <property type="molecule type" value="Genomic_DNA"/>
</dbReference>
<feature type="transmembrane region" description="Helical" evidence="1">
    <location>
        <begin position="49"/>
        <end position="65"/>
    </location>
</feature>
<organism evidence="2 3">
    <name type="scientific">Rhizocola hellebori</name>
    <dbReference type="NCBI Taxonomy" id="1392758"/>
    <lineage>
        <taxon>Bacteria</taxon>
        <taxon>Bacillati</taxon>
        <taxon>Actinomycetota</taxon>
        <taxon>Actinomycetes</taxon>
        <taxon>Micromonosporales</taxon>
        <taxon>Micromonosporaceae</taxon>
        <taxon>Rhizocola</taxon>
    </lineage>
</organism>
<feature type="transmembrane region" description="Helical" evidence="1">
    <location>
        <begin position="7"/>
        <end position="29"/>
    </location>
</feature>
<evidence type="ECO:0000313" key="2">
    <source>
        <dbReference type="EMBL" id="GIH10475.1"/>
    </source>
</evidence>
<name>A0A8J3QIT7_9ACTN</name>
<comment type="caution">
    <text evidence="2">The sequence shown here is derived from an EMBL/GenBank/DDBJ whole genome shotgun (WGS) entry which is preliminary data.</text>
</comment>
<reference evidence="2" key="1">
    <citation type="submission" date="2021-01" db="EMBL/GenBank/DDBJ databases">
        <title>Whole genome shotgun sequence of Rhizocola hellebori NBRC 109834.</title>
        <authorList>
            <person name="Komaki H."/>
            <person name="Tamura T."/>
        </authorList>
    </citation>
    <scope>NUCLEOTIDE SEQUENCE</scope>
    <source>
        <strain evidence="2">NBRC 109834</strain>
    </source>
</reference>
<proteinExistence type="predicted"/>
<keyword evidence="3" id="KW-1185">Reference proteome</keyword>
<keyword evidence="1" id="KW-0472">Membrane</keyword>
<gene>
    <name evidence="2" type="ORF">Rhe02_85420</name>
</gene>
<feature type="transmembrane region" description="Helical" evidence="1">
    <location>
        <begin position="114"/>
        <end position="136"/>
    </location>
</feature>
<accession>A0A8J3QIT7</accession>
<protein>
    <submittedName>
        <fullName evidence="2">Uncharacterized protein</fullName>
    </submittedName>
</protein>
<keyword evidence="1" id="KW-1133">Transmembrane helix</keyword>
<dbReference type="Proteomes" id="UP000612899">
    <property type="component" value="Unassembled WGS sequence"/>
</dbReference>